<organism evidence="7 8">
    <name type="scientific">Methylophilus flavus</name>
    <dbReference type="NCBI Taxonomy" id="640084"/>
    <lineage>
        <taxon>Bacteria</taxon>
        <taxon>Pseudomonadati</taxon>
        <taxon>Pseudomonadota</taxon>
        <taxon>Betaproteobacteria</taxon>
        <taxon>Nitrosomonadales</taxon>
        <taxon>Methylophilaceae</taxon>
        <taxon>Methylophilus</taxon>
    </lineage>
</organism>
<gene>
    <name evidence="7" type="ORF">ACFQ2T_09300</name>
</gene>
<evidence type="ECO:0000256" key="1">
    <source>
        <dbReference type="ARBA" id="ARBA00000086"/>
    </source>
</evidence>
<protein>
    <recommendedName>
        <fullName evidence="2">DNA-3-methyladenine glycosylase II</fullName>
        <ecNumber evidence="2">3.2.2.21</ecNumber>
    </recommendedName>
</protein>
<dbReference type="Pfam" id="PF00730">
    <property type="entry name" value="HhH-GPD"/>
    <property type="match status" value="1"/>
</dbReference>
<dbReference type="InterPro" id="IPR051912">
    <property type="entry name" value="Alkylbase_DNA_Glycosylase/TA"/>
</dbReference>
<evidence type="ECO:0000256" key="3">
    <source>
        <dbReference type="ARBA" id="ARBA00022763"/>
    </source>
</evidence>
<dbReference type="SMART" id="SM01009">
    <property type="entry name" value="AlkA_N"/>
    <property type="match status" value="1"/>
</dbReference>
<dbReference type="CDD" id="cd00056">
    <property type="entry name" value="ENDO3c"/>
    <property type="match status" value="1"/>
</dbReference>
<keyword evidence="3" id="KW-0227">DNA damage</keyword>
<dbReference type="PANTHER" id="PTHR43003:SF13">
    <property type="entry name" value="DNA-3-METHYLADENINE GLYCOSYLASE 2"/>
    <property type="match status" value="1"/>
</dbReference>
<keyword evidence="8" id="KW-1185">Reference proteome</keyword>
<evidence type="ECO:0000256" key="4">
    <source>
        <dbReference type="ARBA" id="ARBA00023204"/>
    </source>
</evidence>
<evidence type="ECO:0000259" key="5">
    <source>
        <dbReference type="SMART" id="SM00478"/>
    </source>
</evidence>
<dbReference type="EMBL" id="JBHTLN010000001">
    <property type="protein sequence ID" value="MFD1122696.1"/>
    <property type="molecule type" value="Genomic_DNA"/>
</dbReference>
<dbReference type="SUPFAM" id="SSF48150">
    <property type="entry name" value="DNA-glycosylase"/>
    <property type="match status" value="1"/>
</dbReference>
<dbReference type="InterPro" id="IPR003265">
    <property type="entry name" value="HhH-GPD_domain"/>
</dbReference>
<comment type="catalytic activity">
    <reaction evidence="1">
        <text>Hydrolysis of alkylated DNA, releasing 3-methyladenine, 3-methylguanine, 7-methylguanine and 7-methyladenine.</text>
        <dbReference type="EC" id="3.2.2.21"/>
    </reaction>
</comment>
<evidence type="ECO:0000256" key="2">
    <source>
        <dbReference type="ARBA" id="ARBA00012000"/>
    </source>
</evidence>
<dbReference type="InterPro" id="IPR011257">
    <property type="entry name" value="DNA_glycosylase"/>
</dbReference>
<name>A0ABW3PE11_9PROT</name>
<dbReference type="Gene3D" id="1.10.340.30">
    <property type="entry name" value="Hypothetical protein, domain 2"/>
    <property type="match status" value="1"/>
</dbReference>
<dbReference type="Proteomes" id="UP001597206">
    <property type="component" value="Unassembled WGS sequence"/>
</dbReference>
<dbReference type="InterPro" id="IPR010316">
    <property type="entry name" value="AlkA_N"/>
</dbReference>
<keyword evidence="4" id="KW-0234">DNA repair</keyword>
<dbReference type="Gene3D" id="1.10.1670.40">
    <property type="match status" value="1"/>
</dbReference>
<evidence type="ECO:0000313" key="7">
    <source>
        <dbReference type="EMBL" id="MFD1122696.1"/>
    </source>
</evidence>
<dbReference type="RefSeq" id="WP_379033504.1">
    <property type="nucleotide sequence ID" value="NZ_JBHTLN010000001.1"/>
</dbReference>
<dbReference type="EC" id="3.2.2.21" evidence="2"/>
<feature type="domain" description="HhH-GPD" evidence="5">
    <location>
        <begin position="141"/>
        <end position="303"/>
    </location>
</feature>
<accession>A0ABW3PE11</accession>
<dbReference type="SMART" id="SM00478">
    <property type="entry name" value="ENDO3c"/>
    <property type="match status" value="1"/>
</dbReference>
<evidence type="ECO:0000313" key="8">
    <source>
        <dbReference type="Proteomes" id="UP001597206"/>
    </source>
</evidence>
<dbReference type="PANTHER" id="PTHR43003">
    <property type="entry name" value="DNA-3-METHYLADENINE GLYCOSYLASE"/>
    <property type="match status" value="1"/>
</dbReference>
<comment type="caution">
    <text evidence="7">The sequence shown here is derived from an EMBL/GenBank/DDBJ whole genome shotgun (WGS) entry which is preliminary data.</text>
</comment>
<evidence type="ECO:0000259" key="6">
    <source>
        <dbReference type="SMART" id="SM01009"/>
    </source>
</evidence>
<proteinExistence type="predicted"/>
<reference evidence="8" key="1">
    <citation type="journal article" date="2019" name="Int. J. Syst. Evol. Microbiol.">
        <title>The Global Catalogue of Microorganisms (GCM) 10K type strain sequencing project: providing services to taxonomists for standard genome sequencing and annotation.</title>
        <authorList>
            <consortium name="The Broad Institute Genomics Platform"/>
            <consortium name="The Broad Institute Genome Sequencing Center for Infectious Disease"/>
            <person name="Wu L."/>
            <person name="Ma J."/>
        </authorList>
    </citation>
    <scope>NUCLEOTIDE SEQUENCE [LARGE SCALE GENOMIC DNA]</scope>
    <source>
        <strain evidence="8">CCUG 58411</strain>
    </source>
</reference>
<feature type="domain" description="DNA-3-methyladenine glycosylase AlkA N-terminal" evidence="6">
    <location>
        <begin position="15"/>
        <end position="131"/>
    </location>
</feature>
<sequence length="307" mass="33846">MSSPTLQLQTLPLQRLPLPNGFRPQDFLTFHGRDKLAVSESVTGNTLQKAIVWKDRPALLTLVFDLNVVKYHLALDDPLLHIGGEETLQLVQHILGLTQAIAGFEQAFATHPLLSAMIAEQAGLRVPVSVSPFEALTWAIIGQQVSLSAAIAMRRKFIQQANIRHSSGFYCYPSPAQVSQMSVESLRLAGLSQSKANTLLKVSELMLTGHLPLDDWLHHQVSPELIANSLAAIKGIGPWTISYALLRGYGWLDGSLHGDAAVRRAIRGLMALEQLSDKEAEHWLKPFSPWRALLAAHLWAWQSRSPG</sequence>